<dbReference type="PANTHER" id="PTHR23017">
    <property type="entry name" value="SERPENTINE RECEPTOR, CLASS X"/>
    <property type="match status" value="1"/>
</dbReference>
<feature type="transmembrane region" description="Helical" evidence="1">
    <location>
        <begin position="24"/>
        <end position="46"/>
    </location>
</feature>
<feature type="domain" description="7TM GPCR serpentine receptor class x (Srx)" evidence="2">
    <location>
        <begin position="31"/>
        <end position="261"/>
    </location>
</feature>
<keyword evidence="1" id="KW-0812">Transmembrane</keyword>
<keyword evidence="4" id="KW-1185">Reference proteome</keyword>
<evidence type="ECO:0000259" key="2">
    <source>
        <dbReference type="Pfam" id="PF10328"/>
    </source>
</evidence>
<reference evidence="3" key="1">
    <citation type="submission" date="2023-06" db="EMBL/GenBank/DDBJ databases">
        <title>Genomic analysis of the entomopathogenic nematode Steinernema hermaphroditum.</title>
        <authorList>
            <person name="Schwarz E.M."/>
            <person name="Heppert J.K."/>
            <person name="Baniya A."/>
            <person name="Schwartz H.T."/>
            <person name="Tan C.-H."/>
            <person name="Antoshechkin I."/>
            <person name="Sternberg P.W."/>
            <person name="Goodrich-Blair H."/>
            <person name="Dillman A.R."/>
        </authorList>
    </citation>
    <scope>NUCLEOTIDE SEQUENCE</scope>
    <source>
        <strain evidence="3">PS9179</strain>
        <tissue evidence="3">Whole animal</tissue>
    </source>
</reference>
<feature type="transmembrane region" description="Helical" evidence="1">
    <location>
        <begin position="140"/>
        <end position="159"/>
    </location>
</feature>
<keyword evidence="1" id="KW-0472">Membrane</keyword>
<dbReference type="Proteomes" id="UP001175271">
    <property type="component" value="Unassembled WGS sequence"/>
</dbReference>
<dbReference type="EMBL" id="JAUCMV010000004">
    <property type="protein sequence ID" value="KAK0401238.1"/>
    <property type="molecule type" value="Genomic_DNA"/>
</dbReference>
<name>A0AA39LL56_9BILA</name>
<feature type="domain" description="7TM GPCR serpentine receptor class x (Srx)" evidence="2">
    <location>
        <begin position="288"/>
        <end position="494"/>
    </location>
</feature>
<dbReference type="InterPro" id="IPR019430">
    <property type="entry name" value="7TM_GPCR_serpentine_rcpt_Srx"/>
</dbReference>
<feature type="transmembrane region" description="Helical" evidence="1">
    <location>
        <begin position="191"/>
        <end position="218"/>
    </location>
</feature>
<feature type="transmembrane region" description="Helical" evidence="1">
    <location>
        <begin position="295"/>
        <end position="320"/>
    </location>
</feature>
<sequence length="536" mass="60430">MLNLSDYGHELLGRGYSTVADQQIGIVIIVLSAMQLIFGAFTMYVLAHMSMFHNPFGLFCGIRTGSEMVSSFVHMCYSGPVTILQANNYSLTIPIVMGYVSYFFMSFPCALHIQLSLNRCVAVYFPIAYNTIFSNRNCKYMLVFLAVLVLFLSSLFYVVPCNTMGYSPSLHGYIILGCPDGSPRSIPMGTILNYFCQYALCIVAMTVDAITFVKIFAINRKWDMRENTANALNSRNVRFFAQNAFLNLPMLMHIVFLTISDYSMAESMEVHRILNFLLGRLADFINAQIQDMSPYIGIFVGATGYFLSGMSCSLHVLLSLNRLTALYFVFHYKRIFSARNCRCIIYALIVAVFLLVVPYYVVPCNVLGFSVAHFGYIVVGCPDGTQPMFNVGTVSTYICWAAFCAGTIIVDTLTLIRIIKVKRMASNEVNRNFQRNVRFFAQSSFQNFPMLIDIALLTFGNNEISENKAVFRVLSFILTRFTDLINSTTLILFNPEARRYIITMTVGRNLVSFTESSTGVHMDTVTRNIRHIHNAS</sequence>
<evidence type="ECO:0000256" key="1">
    <source>
        <dbReference type="SAM" id="Phobius"/>
    </source>
</evidence>
<protein>
    <recommendedName>
        <fullName evidence="2">7TM GPCR serpentine receptor class x (Srx) domain-containing protein</fullName>
    </recommendedName>
</protein>
<dbReference type="SUPFAM" id="SSF81321">
    <property type="entry name" value="Family A G protein-coupled receptor-like"/>
    <property type="match status" value="2"/>
</dbReference>
<comment type="caution">
    <text evidence="3">The sequence shown here is derived from an EMBL/GenBank/DDBJ whole genome shotgun (WGS) entry which is preliminary data.</text>
</comment>
<feature type="transmembrane region" description="Helical" evidence="1">
    <location>
        <begin position="394"/>
        <end position="416"/>
    </location>
</feature>
<dbReference type="PANTHER" id="PTHR23017:SF3">
    <property type="entry name" value="G-PROTEIN COUPLED RECEPTORS FAMILY 1 PROFILE DOMAIN-CONTAINING PROTEIN"/>
    <property type="match status" value="1"/>
</dbReference>
<evidence type="ECO:0000313" key="3">
    <source>
        <dbReference type="EMBL" id="KAK0401238.1"/>
    </source>
</evidence>
<dbReference type="AlphaFoldDB" id="A0AA39LL56"/>
<organism evidence="3 4">
    <name type="scientific">Steinernema hermaphroditum</name>
    <dbReference type="NCBI Taxonomy" id="289476"/>
    <lineage>
        <taxon>Eukaryota</taxon>
        <taxon>Metazoa</taxon>
        <taxon>Ecdysozoa</taxon>
        <taxon>Nematoda</taxon>
        <taxon>Chromadorea</taxon>
        <taxon>Rhabditida</taxon>
        <taxon>Tylenchina</taxon>
        <taxon>Panagrolaimomorpha</taxon>
        <taxon>Strongyloidoidea</taxon>
        <taxon>Steinernematidae</taxon>
        <taxon>Steinernema</taxon>
    </lineage>
</organism>
<accession>A0AA39LL56</accession>
<dbReference type="Pfam" id="PF10328">
    <property type="entry name" value="7TM_GPCR_Srx"/>
    <property type="match status" value="2"/>
</dbReference>
<keyword evidence="1" id="KW-1133">Transmembrane helix</keyword>
<proteinExistence type="predicted"/>
<dbReference type="Gene3D" id="1.20.1070.10">
    <property type="entry name" value="Rhodopsin 7-helix transmembrane proteins"/>
    <property type="match status" value="2"/>
</dbReference>
<gene>
    <name evidence="3" type="ORF">QR680_015661</name>
</gene>
<feature type="transmembrane region" description="Helical" evidence="1">
    <location>
        <begin position="239"/>
        <end position="259"/>
    </location>
</feature>
<feature type="transmembrane region" description="Helical" evidence="1">
    <location>
        <begin position="341"/>
        <end position="361"/>
    </location>
</feature>
<evidence type="ECO:0000313" key="4">
    <source>
        <dbReference type="Proteomes" id="UP001175271"/>
    </source>
</evidence>